<evidence type="ECO:0000256" key="6">
    <source>
        <dbReference type="ARBA" id="ARBA00022723"/>
    </source>
</evidence>
<evidence type="ECO:0000256" key="10">
    <source>
        <dbReference type="ARBA" id="ARBA00023136"/>
    </source>
</evidence>
<sequence length="421" mass="47253">MSSSNNSNNANPTIIGISHQPYRSYLTDRNHFYHSASVANPTAQLSSITTSAGGNSLHYSSSQQPQQQQQNSQPLLQTQLSNKSNTSPTSGTNQLTNSRTSLNSNSSNHHHHHQHQHNRNAMMKTKRSSTTSSTLPIGSDGYPSKTPESDDEDEPLYPQSSACSRCIFGFLWCVAQIGLWASVIMLVYWMLKFDRGFAFQNDKRKMFNLHAFLMLTGFIFVNGQSMLIYKTYMCCKKIYNKICHAIFFVLSISLVSFGMLVGIQAQHMVTSTDETPVHFYSLHSWIGLVTCGLFALQFFFGFITFLVLLCCERGTANYRQRFLPVHVTFGMIIFLLATATCLSGLLQTARSRLSGPTSTDLDKPDYKDVFVIRDNNPFTNSGLVLNGCGACLILLAILIPYLVRNFNFNRRYEAASFRVNH</sequence>
<feature type="transmembrane region" description="Helical" evidence="12">
    <location>
        <begin position="211"/>
        <end position="230"/>
    </location>
</feature>
<organism evidence="14 15">
    <name type="scientific">Blomia tropicalis</name>
    <name type="common">Mite</name>
    <dbReference type="NCBI Taxonomy" id="40697"/>
    <lineage>
        <taxon>Eukaryota</taxon>
        <taxon>Metazoa</taxon>
        <taxon>Ecdysozoa</taxon>
        <taxon>Arthropoda</taxon>
        <taxon>Chelicerata</taxon>
        <taxon>Arachnida</taxon>
        <taxon>Acari</taxon>
        <taxon>Acariformes</taxon>
        <taxon>Sarcoptiformes</taxon>
        <taxon>Astigmata</taxon>
        <taxon>Glycyphagoidea</taxon>
        <taxon>Echimyopodidae</taxon>
        <taxon>Blomia</taxon>
    </lineage>
</organism>
<evidence type="ECO:0000256" key="2">
    <source>
        <dbReference type="ARBA" id="ARBA00004141"/>
    </source>
</evidence>
<evidence type="ECO:0000256" key="5">
    <source>
        <dbReference type="ARBA" id="ARBA00022692"/>
    </source>
</evidence>
<feature type="compositionally biased region" description="Basic residues" evidence="11">
    <location>
        <begin position="108"/>
        <end position="118"/>
    </location>
</feature>
<comment type="cofactor">
    <cofactor evidence="1">
        <name>heme b</name>
        <dbReference type="ChEBI" id="CHEBI:60344"/>
    </cofactor>
</comment>
<dbReference type="PANTHER" id="PTHR10106">
    <property type="entry name" value="CYTOCHROME B561-RELATED"/>
    <property type="match status" value="1"/>
</dbReference>
<evidence type="ECO:0000256" key="12">
    <source>
        <dbReference type="SAM" id="Phobius"/>
    </source>
</evidence>
<dbReference type="InterPro" id="IPR006593">
    <property type="entry name" value="Cyt_b561/ferric_Rdtase_TM"/>
</dbReference>
<reference evidence="14" key="1">
    <citation type="submission" date="2022-12" db="EMBL/GenBank/DDBJ databases">
        <title>Genome assemblies of Blomia tropicalis.</title>
        <authorList>
            <person name="Cui Y."/>
        </authorList>
    </citation>
    <scope>NUCLEOTIDE SEQUENCE</scope>
    <source>
        <tissue evidence="14">Adult mites</tissue>
    </source>
</reference>
<dbReference type="OMA" id="QFFFGFI"/>
<dbReference type="InterPro" id="IPR043205">
    <property type="entry name" value="CYB561/CYBRD1-like"/>
</dbReference>
<keyword evidence="15" id="KW-1185">Reference proteome</keyword>
<comment type="caution">
    <text evidence="14">The sequence shown here is derived from an EMBL/GenBank/DDBJ whole genome shotgun (WGS) entry which is preliminary data.</text>
</comment>
<keyword evidence="4" id="KW-0349">Heme</keyword>
<dbReference type="SMART" id="SM00665">
    <property type="entry name" value="B561"/>
    <property type="match status" value="1"/>
</dbReference>
<feature type="compositionally biased region" description="Polar residues" evidence="11">
    <location>
        <begin position="47"/>
        <end position="59"/>
    </location>
</feature>
<dbReference type="Proteomes" id="UP001142055">
    <property type="component" value="Chromosome 1"/>
</dbReference>
<keyword evidence="3" id="KW-0813">Transport</keyword>
<evidence type="ECO:0000256" key="3">
    <source>
        <dbReference type="ARBA" id="ARBA00022448"/>
    </source>
</evidence>
<feature type="region of interest" description="Disordered" evidence="11">
    <location>
        <begin position="47"/>
        <end position="156"/>
    </location>
</feature>
<accession>A0A9Q0MHS8</accession>
<feature type="transmembrane region" description="Helical" evidence="12">
    <location>
        <begin position="167"/>
        <end position="191"/>
    </location>
</feature>
<dbReference type="GO" id="GO:0016491">
    <property type="term" value="F:oxidoreductase activity"/>
    <property type="evidence" value="ECO:0007669"/>
    <property type="project" value="InterPro"/>
</dbReference>
<evidence type="ECO:0000256" key="4">
    <source>
        <dbReference type="ARBA" id="ARBA00022617"/>
    </source>
</evidence>
<comment type="subcellular location">
    <subcellularLocation>
        <location evidence="2">Membrane</location>
        <topology evidence="2">Multi-pass membrane protein</topology>
    </subcellularLocation>
</comment>
<keyword evidence="5 12" id="KW-0812">Transmembrane</keyword>
<name>A0A9Q0MHS8_BLOTA</name>
<evidence type="ECO:0000256" key="1">
    <source>
        <dbReference type="ARBA" id="ARBA00001970"/>
    </source>
</evidence>
<keyword evidence="6" id="KW-0479">Metal-binding</keyword>
<proteinExistence type="predicted"/>
<dbReference type="PROSITE" id="PS50939">
    <property type="entry name" value="CYTOCHROME_B561"/>
    <property type="match status" value="1"/>
</dbReference>
<dbReference type="GO" id="GO:0016020">
    <property type="term" value="C:membrane"/>
    <property type="evidence" value="ECO:0007669"/>
    <property type="project" value="UniProtKB-SubCell"/>
</dbReference>
<feature type="domain" description="Cytochrome b561" evidence="13">
    <location>
        <begin position="174"/>
        <end position="404"/>
    </location>
</feature>
<dbReference type="AlphaFoldDB" id="A0A9Q0MHS8"/>
<evidence type="ECO:0000313" key="15">
    <source>
        <dbReference type="Proteomes" id="UP001142055"/>
    </source>
</evidence>
<feature type="transmembrane region" description="Helical" evidence="12">
    <location>
        <begin position="322"/>
        <end position="346"/>
    </location>
</feature>
<evidence type="ECO:0000256" key="8">
    <source>
        <dbReference type="ARBA" id="ARBA00022989"/>
    </source>
</evidence>
<evidence type="ECO:0000256" key="9">
    <source>
        <dbReference type="ARBA" id="ARBA00023004"/>
    </source>
</evidence>
<feature type="compositionally biased region" description="Low complexity" evidence="11">
    <location>
        <begin position="60"/>
        <end position="82"/>
    </location>
</feature>
<dbReference type="Pfam" id="PF03188">
    <property type="entry name" value="Cytochrom_B561"/>
    <property type="match status" value="1"/>
</dbReference>
<protein>
    <recommendedName>
        <fullName evidence="13">Cytochrome b561 domain-containing protein</fullName>
    </recommendedName>
</protein>
<keyword evidence="8 12" id="KW-1133">Transmembrane helix</keyword>
<feature type="transmembrane region" description="Helical" evidence="12">
    <location>
        <begin position="242"/>
        <end position="265"/>
    </location>
</feature>
<keyword evidence="9" id="KW-0408">Iron</keyword>
<dbReference type="PANTHER" id="PTHR10106:SF24">
    <property type="entry name" value="NO EXTENDED MEMORY, ISOFORM A"/>
    <property type="match status" value="1"/>
</dbReference>
<feature type="compositionally biased region" description="Low complexity" evidence="11">
    <location>
        <begin position="92"/>
        <end position="107"/>
    </location>
</feature>
<evidence type="ECO:0000256" key="7">
    <source>
        <dbReference type="ARBA" id="ARBA00022982"/>
    </source>
</evidence>
<keyword evidence="7" id="KW-0249">Electron transport</keyword>
<evidence type="ECO:0000256" key="11">
    <source>
        <dbReference type="SAM" id="MobiDB-lite"/>
    </source>
</evidence>
<dbReference type="GO" id="GO:0046872">
    <property type="term" value="F:metal ion binding"/>
    <property type="evidence" value="ECO:0007669"/>
    <property type="project" value="UniProtKB-KW"/>
</dbReference>
<feature type="transmembrane region" description="Helical" evidence="12">
    <location>
        <begin position="285"/>
        <end position="310"/>
    </location>
</feature>
<evidence type="ECO:0000313" key="14">
    <source>
        <dbReference type="EMBL" id="KAJ6225754.1"/>
    </source>
</evidence>
<keyword evidence="10 12" id="KW-0472">Membrane</keyword>
<feature type="transmembrane region" description="Helical" evidence="12">
    <location>
        <begin position="383"/>
        <end position="403"/>
    </location>
</feature>
<dbReference type="EMBL" id="JAPWDV010000001">
    <property type="protein sequence ID" value="KAJ6225754.1"/>
    <property type="molecule type" value="Genomic_DNA"/>
</dbReference>
<dbReference type="Gene3D" id="1.20.120.1770">
    <property type="match status" value="1"/>
</dbReference>
<evidence type="ECO:0000259" key="13">
    <source>
        <dbReference type="PROSITE" id="PS50939"/>
    </source>
</evidence>
<gene>
    <name evidence="14" type="ORF">RDWZM_004299</name>
</gene>